<sequence length="117" mass="13583">MQLLRVDERDVYWQVEGEYYLHIDSRNRQLLTLTYPLSDMILCLNSILGVVMPGANVEPNAYEPIPDALVPDVAMSVQQEHVMHPHHDMYMQEFQHLLQFIDASIMTIPTFITVLVK</sequence>
<organism evidence="1 2">
    <name type="scientific">Lactuca virosa</name>
    <dbReference type="NCBI Taxonomy" id="75947"/>
    <lineage>
        <taxon>Eukaryota</taxon>
        <taxon>Viridiplantae</taxon>
        <taxon>Streptophyta</taxon>
        <taxon>Embryophyta</taxon>
        <taxon>Tracheophyta</taxon>
        <taxon>Spermatophyta</taxon>
        <taxon>Magnoliopsida</taxon>
        <taxon>eudicotyledons</taxon>
        <taxon>Gunneridae</taxon>
        <taxon>Pentapetalae</taxon>
        <taxon>asterids</taxon>
        <taxon>campanulids</taxon>
        <taxon>Asterales</taxon>
        <taxon>Asteraceae</taxon>
        <taxon>Cichorioideae</taxon>
        <taxon>Cichorieae</taxon>
        <taxon>Lactucinae</taxon>
        <taxon>Lactuca</taxon>
    </lineage>
</organism>
<evidence type="ECO:0000313" key="1">
    <source>
        <dbReference type="EMBL" id="CAH1433973.1"/>
    </source>
</evidence>
<reference evidence="1 2" key="1">
    <citation type="submission" date="2022-01" db="EMBL/GenBank/DDBJ databases">
        <authorList>
            <person name="Xiong W."/>
            <person name="Schranz E."/>
        </authorList>
    </citation>
    <scope>NUCLEOTIDE SEQUENCE [LARGE SCALE GENOMIC DNA]</scope>
</reference>
<dbReference type="EMBL" id="CAKMRJ010003334">
    <property type="protein sequence ID" value="CAH1433973.1"/>
    <property type="molecule type" value="Genomic_DNA"/>
</dbReference>
<dbReference type="Proteomes" id="UP001157418">
    <property type="component" value="Unassembled WGS sequence"/>
</dbReference>
<keyword evidence="2" id="KW-1185">Reference proteome</keyword>
<protein>
    <submittedName>
        <fullName evidence="1">Uncharacterized protein</fullName>
    </submittedName>
</protein>
<comment type="caution">
    <text evidence="1">The sequence shown here is derived from an EMBL/GenBank/DDBJ whole genome shotgun (WGS) entry which is preliminary data.</text>
</comment>
<gene>
    <name evidence="1" type="ORF">LVIROSA_LOCUS20528</name>
</gene>
<name>A0AAU9N0T2_9ASTR</name>
<evidence type="ECO:0000313" key="2">
    <source>
        <dbReference type="Proteomes" id="UP001157418"/>
    </source>
</evidence>
<accession>A0AAU9N0T2</accession>
<dbReference type="AlphaFoldDB" id="A0AAU9N0T2"/>
<proteinExistence type="predicted"/>